<dbReference type="Proteomes" id="UP001597221">
    <property type="component" value="Unassembled WGS sequence"/>
</dbReference>
<evidence type="ECO:0000313" key="1">
    <source>
        <dbReference type="EMBL" id="MFD1610167.1"/>
    </source>
</evidence>
<gene>
    <name evidence="1" type="ORF">ACFSBH_21355</name>
</gene>
<protein>
    <submittedName>
        <fullName evidence="1">Uncharacterized protein</fullName>
    </submittedName>
</protein>
<name>A0ABW4HY14_9BACI</name>
<comment type="caution">
    <text evidence="1">The sequence shown here is derived from an EMBL/GenBank/DDBJ whole genome shotgun (WGS) entry which is preliminary data.</text>
</comment>
<reference evidence="2" key="1">
    <citation type="journal article" date="2019" name="Int. J. Syst. Evol. Microbiol.">
        <title>The Global Catalogue of Microorganisms (GCM) 10K type strain sequencing project: providing services to taxonomists for standard genome sequencing and annotation.</title>
        <authorList>
            <consortium name="The Broad Institute Genomics Platform"/>
            <consortium name="The Broad Institute Genome Sequencing Center for Infectious Disease"/>
            <person name="Wu L."/>
            <person name="Ma J."/>
        </authorList>
    </citation>
    <scope>NUCLEOTIDE SEQUENCE [LARGE SCALE GENOMIC DNA]</scope>
    <source>
        <strain evidence="2">CGMCC 1.12376</strain>
    </source>
</reference>
<accession>A0ABW4HY14</accession>
<dbReference type="EMBL" id="JBHUDE010000167">
    <property type="protein sequence ID" value="MFD1610167.1"/>
    <property type="molecule type" value="Genomic_DNA"/>
</dbReference>
<evidence type="ECO:0000313" key="2">
    <source>
        <dbReference type="Proteomes" id="UP001597221"/>
    </source>
</evidence>
<organism evidence="1 2">
    <name type="scientific">Oceanobacillus luteolus</name>
    <dbReference type="NCBI Taxonomy" id="1274358"/>
    <lineage>
        <taxon>Bacteria</taxon>
        <taxon>Bacillati</taxon>
        <taxon>Bacillota</taxon>
        <taxon>Bacilli</taxon>
        <taxon>Bacillales</taxon>
        <taxon>Bacillaceae</taxon>
        <taxon>Oceanobacillus</taxon>
    </lineage>
</organism>
<keyword evidence="2" id="KW-1185">Reference proteome</keyword>
<proteinExistence type="predicted"/>
<sequence length="91" mass="10906">MDEWTYDLEQREAFENDKIERFYGHVEYAHKQMVLKHNDICYSTSIFTEDGYHESDKRLFELLANTFKTEEEGAYDPIYSGVGGKRLSRRR</sequence>
<dbReference type="RefSeq" id="WP_251512312.1">
    <property type="nucleotide sequence ID" value="NZ_JAMBON010000005.1"/>
</dbReference>